<proteinExistence type="predicted"/>
<name>A0A6I6HB14_VARPD</name>
<evidence type="ECO:0000313" key="2">
    <source>
        <dbReference type="Proteomes" id="UP000425817"/>
    </source>
</evidence>
<reference evidence="1 2" key="1">
    <citation type="submission" date="2019-12" db="EMBL/GenBank/DDBJ databases">
        <title>Hybrid Genome Assemblies of two High G+C Isolates from Undergraduate Microbiology Courses.</title>
        <authorList>
            <person name="Ne Ville C.J."/>
            <person name="Enright D."/>
            <person name="Hernandez I."/>
            <person name="Dodsworth J."/>
            <person name="Orwin P.M."/>
        </authorList>
    </citation>
    <scope>NUCLEOTIDE SEQUENCE [LARGE SCALE GENOMIC DNA]</scope>
    <source>
        <strain evidence="1 2">CSUSB</strain>
    </source>
</reference>
<dbReference type="AlphaFoldDB" id="A0A6I6HB14"/>
<sequence>MRMRAPAQRSAGAWLTAAALVSLIAPVVASAAVLKATLIAPEDDPRMERSRLERAYLGHPGGPLSDGLEVALEEAKFELEAAGTEVSLSTAPADSISAARAAAVAAEKAGAAVLLTDLPADWTLAVADAVKLPVLNLGDASDRLRQQDCRARLFHLMPSERMRSDALAQTLVSRKWSKLLVLVGGSPQDALRAATAQASIKRYGLQVVATKPFKLSADPRERDLANPLLLTAGNTYDAVWVVDSDGEFARTLPYRTVLPRPVVGDGGLVALAWHAQFERYGAPQVSRRFAKAAKRPMTAHDWSAWMAGKTLAAIAIAAPKGPNAAWAQAIAKSALDGSKGTGLSFRAWDGQLRQPMLLTDGQGVIAQAPAEGVLHARNVLDTLGADAPEKLCPNAR</sequence>
<evidence type="ECO:0000313" key="1">
    <source>
        <dbReference type="EMBL" id="QGW82076.1"/>
    </source>
</evidence>
<organism evidence="1 2">
    <name type="scientific">Variovorax paradoxus</name>
    <dbReference type="NCBI Taxonomy" id="34073"/>
    <lineage>
        <taxon>Bacteria</taxon>
        <taxon>Pseudomonadati</taxon>
        <taxon>Pseudomonadota</taxon>
        <taxon>Betaproteobacteria</taxon>
        <taxon>Burkholderiales</taxon>
        <taxon>Comamonadaceae</taxon>
        <taxon>Variovorax</taxon>
    </lineage>
</organism>
<dbReference type="OrthoDB" id="5341635at2"/>
<dbReference type="InterPro" id="IPR028082">
    <property type="entry name" value="Peripla_BP_I"/>
</dbReference>
<dbReference type="EMBL" id="CP046622">
    <property type="protein sequence ID" value="QGW82076.1"/>
    <property type="molecule type" value="Genomic_DNA"/>
</dbReference>
<dbReference type="SUPFAM" id="SSF53822">
    <property type="entry name" value="Periplasmic binding protein-like I"/>
    <property type="match status" value="1"/>
</dbReference>
<gene>
    <name evidence="1" type="ORF">GOQ09_10980</name>
</gene>
<protein>
    <submittedName>
        <fullName evidence="1">Branched-chain amino acid ABC transporter substrate-binding protein</fullName>
    </submittedName>
</protein>
<dbReference type="RefSeq" id="WP_157613456.1">
    <property type="nucleotide sequence ID" value="NZ_CP046622.1"/>
</dbReference>
<dbReference type="Proteomes" id="UP000425817">
    <property type="component" value="Chromosome"/>
</dbReference>
<accession>A0A6I6HB14</accession>